<dbReference type="Gene3D" id="2.60.120.860">
    <property type="match status" value="1"/>
</dbReference>
<dbReference type="Proteomes" id="UP000480929">
    <property type="component" value="Unassembled WGS sequence"/>
</dbReference>
<feature type="domain" description="Siphovirus-type tail component C-terminal" evidence="1">
    <location>
        <begin position="183"/>
        <end position="283"/>
    </location>
</feature>
<name>A0A6N7S7J2_9FIRM</name>
<evidence type="ECO:0000313" key="3">
    <source>
        <dbReference type="EMBL" id="MSC32954.1"/>
    </source>
</evidence>
<proteinExistence type="predicted"/>
<dbReference type="Pfam" id="PF22768">
    <property type="entry name" value="SPP1_Dit"/>
    <property type="match status" value="1"/>
</dbReference>
<evidence type="ECO:0000259" key="1">
    <source>
        <dbReference type="Pfam" id="PF22768"/>
    </source>
</evidence>
<protein>
    <recommendedName>
        <fullName evidence="1">Siphovirus-type tail component C-terminal domain-containing protein</fullName>
    </recommendedName>
</protein>
<gene>
    <name evidence="3" type="ORF">GKD88_07455</name>
    <name evidence="2" type="ORF">GKE08_08050</name>
</gene>
<dbReference type="Proteomes" id="UP000433575">
    <property type="component" value="Unassembled WGS sequence"/>
</dbReference>
<organism evidence="2 4">
    <name type="scientific">Holdemania massiliensis</name>
    <dbReference type="NCBI Taxonomy" id="1468449"/>
    <lineage>
        <taxon>Bacteria</taxon>
        <taxon>Bacillati</taxon>
        <taxon>Bacillota</taxon>
        <taxon>Erysipelotrichia</taxon>
        <taxon>Erysipelotrichales</taxon>
        <taxon>Erysipelotrichaceae</taxon>
        <taxon>Holdemania</taxon>
    </lineage>
</organism>
<dbReference type="RefSeq" id="WP_154238596.1">
    <property type="nucleotide sequence ID" value="NZ_WKPI01000010.1"/>
</dbReference>
<dbReference type="OrthoDB" id="2079081at2"/>
<accession>A0A6N7S7J2</accession>
<reference evidence="4 5" key="1">
    <citation type="journal article" date="2019" name="Nat. Med.">
        <title>A library of human gut bacterial isolates paired with longitudinal multiomics data enables mechanistic microbiome research.</title>
        <authorList>
            <person name="Poyet M."/>
            <person name="Groussin M."/>
            <person name="Gibbons S.M."/>
            <person name="Avila-Pacheco J."/>
            <person name="Jiang X."/>
            <person name="Kearney S.M."/>
            <person name="Perrotta A.R."/>
            <person name="Berdy B."/>
            <person name="Zhao S."/>
            <person name="Lieberman T.D."/>
            <person name="Swanson P.K."/>
            <person name="Smith M."/>
            <person name="Roesemann S."/>
            <person name="Alexander J.E."/>
            <person name="Rich S.A."/>
            <person name="Livny J."/>
            <person name="Vlamakis H."/>
            <person name="Clish C."/>
            <person name="Bullock K."/>
            <person name="Deik A."/>
            <person name="Scott J."/>
            <person name="Pierce K.A."/>
            <person name="Xavier R.J."/>
            <person name="Alm E.J."/>
        </authorList>
    </citation>
    <scope>NUCLEOTIDE SEQUENCE [LARGE SCALE GENOMIC DNA]</scope>
    <source>
        <strain evidence="2 4">BIOML-A4</strain>
        <strain evidence="3 5">BIOML-A5</strain>
    </source>
</reference>
<dbReference type="AlphaFoldDB" id="A0A6N7S7J2"/>
<evidence type="ECO:0000313" key="4">
    <source>
        <dbReference type="Proteomes" id="UP000433575"/>
    </source>
</evidence>
<evidence type="ECO:0000313" key="5">
    <source>
        <dbReference type="Proteomes" id="UP000480929"/>
    </source>
</evidence>
<keyword evidence="5" id="KW-1185">Reference proteome</keyword>
<sequence length="287" mass="32250">MEKTLNFTFKSKGQEIKLGSGTSYGIVTYSGIAAPDVLLAKTQNVLQDGSAVSGIYLIDRLISVTAELSITQNQELHRQQLIHFFNPKTTGNLIVNYCGVERNIDYIVNKFDVITPATLWENLSFTIDLICPKPYWNDMDSFGKNIAHITKQFAFPLGIPIGKGKIMGYKTFKREVLLNNPGDAATGVEIVFVALRGTVVNPKLIKASTGEYLRAVLTMQKGDRLTFNTNERSKRVELNGENVIHLLDRHSTFFNIDVGDNLLRYDADENYINIEVRPYYTPKYLGV</sequence>
<dbReference type="InterPro" id="IPR054738">
    <property type="entry name" value="Siphovirus-type_tail_C"/>
</dbReference>
<evidence type="ECO:0000313" key="2">
    <source>
        <dbReference type="EMBL" id="MSA89276.1"/>
    </source>
</evidence>
<dbReference type="EMBL" id="WKPJ01000009">
    <property type="protein sequence ID" value="MSA89276.1"/>
    <property type="molecule type" value="Genomic_DNA"/>
</dbReference>
<comment type="caution">
    <text evidence="2">The sequence shown here is derived from an EMBL/GenBank/DDBJ whole genome shotgun (WGS) entry which is preliminary data.</text>
</comment>
<dbReference type="EMBL" id="WKPI01000010">
    <property type="protein sequence ID" value="MSC32954.1"/>
    <property type="molecule type" value="Genomic_DNA"/>
</dbReference>